<keyword evidence="4 6" id="KW-1133">Transmembrane helix</keyword>
<comment type="caution">
    <text evidence="9">The sequence shown here is derived from an EMBL/GenBank/DDBJ whole genome shotgun (WGS) entry which is preliminary data.</text>
</comment>
<feature type="chain" id="PRO_5046480794" evidence="7">
    <location>
        <begin position="38"/>
        <end position="988"/>
    </location>
</feature>
<gene>
    <name evidence="9" type="ORF">ACFY35_33725</name>
</gene>
<dbReference type="RefSeq" id="WP_020514769.1">
    <property type="nucleotide sequence ID" value="NZ_JBIAZU010000006.1"/>
</dbReference>
<keyword evidence="2" id="KW-1003">Cell membrane</keyword>
<feature type="transmembrane region" description="Helical" evidence="6">
    <location>
        <begin position="356"/>
        <end position="383"/>
    </location>
</feature>
<keyword evidence="3 6" id="KW-0812">Transmembrane</keyword>
<feature type="transmembrane region" description="Helical" evidence="6">
    <location>
        <begin position="944"/>
        <end position="972"/>
    </location>
</feature>
<feature type="signal peptide" evidence="7">
    <location>
        <begin position="1"/>
        <end position="37"/>
    </location>
</feature>
<evidence type="ECO:0000256" key="3">
    <source>
        <dbReference type="ARBA" id="ARBA00022692"/>
    </source>
</evidence>
<dbReference type="InterPro" id="IPR003838">
    <property type="entry name" value="ABC3_permease_C"/>
</dbReference>
<dbReference type="EMBL" id="JBIAZU010000006">
    <property type="protein sequence ID" value="MFF5294424.1"/>
    <property type="molecule type" value="Genomic_DNA"/>
</dbReference>
<keyword evidence="7" id="KW-0732">Signal</keyword>
<proteinExistence type="predicted"/>
<accession>A0ABW6WMD4</accession>
<evidence type="ECO:0000256" key="4">
    <source>
        <dbReference type="ARBA" id="ARBA00022989"/>
    </source>
</evidence>
<name>A0ABW6WMD4_9ACTN</name>
<comment type="subcellular location">
    <subcellularLocation>
        <location evidence="1">Cell membrane</location>
        <topology evidence="1">Multi-pass membrane protein</topology>
    </subcellularLocation>
</comment>
<evidence type="ECO:0000256" key="5">
    <source>
        <dbReference type="ARBA" id="ARBA00023136"/>
    </source>
</evidence>
<keyword evidence="10" id="KW-1185">Reference proteome</keyword>
<reference evidence="9 10" key="1">
    <citation type="submission" date="2024-10" db="EMBL/GenBank/DDBJ databases">
        <title>The Natural Products Discovery Center: Release of the First 8490 Sequenced Strains for Exploring Actinobacteria Biosynthetic Diversity.</title>
        <authorList>
            <person name="Kalkreuter E."/>
            <person name="Kautsar S.A."/>
            <person name="Yang D."/>
            <person name="Bader C.D."/>
            <person name="Teijaro C.N."/>
            <person name="Fluegel L."/>
            <person name="Davis C.M."/>
            <person name="Simpson J.R."/>
            <person name="Lauterbach L."/>
            <person name="Steele A.D."/>
            <person name="Gui C."/>
            <person name="Meng S."/>
            <person name="Li G."/>
            <person name="Viehrig K."/>
            <person name="Ye F."/>
            <person name="Su P."/>
            <person name="Kiefer A.F."/>
            <person name="Nichols A."/>
            <person name="Cepeda A.J."/>
            <person name="Yan W."/>
            <person name="Fan B."/>
            <person name="Jiang Y."/>
            <person name="Adhikari A."/>
            <person name="Zheng C.-J."/>
            <person name="Schuster L."/>
            <person name="Cowan T.M."/>
            <person name="Smanski M.J."/>
            <person name="Chevrette M.G."/>
            <person name="De Carvalho L.P.S."/>
            <person name="Shen B."/>
        </authorList>
    </citation>
    <scope>NUCLEOTIDE SEQUENCE [LARGE SCALE GENOMIC DNA]</scope>
    <source>
        <strain evidence="9 10">NPDC000087</strain>
    </source>
</reference>
<feature type="transmembrane region" description="Helical" evidence="6">
    <location>
        <begin position="854"/>
        <end position="876"/>
    </location>
</feature>
<evidence type="ECO:0000256" key="2">
    <source>
        <dbReference type="ARBA" id="ARBA00022475"/>
    </source>
</evidence>
<feature type="domain" description="ABC3 transporter permease C-terminal" evidence="8">
    <location>
        <begin position="276"/>
        <end position="376"/>
    </location>
</feature>
<evidence type="ECO:0000256" key="1">
    <source>
        <dbReference type="ARBA" id="ARBA00004651"/>
    </source>
</evidence>
<evidence type="ECO:0000256" key="7">
    <source>
        <dbReference type="SAM" id="SignalP"/>
    </source>
</evidence>
<feature type="transmembrane region" description="Helical" evidence="6">
    <location>
        <begin position="274"/>
        <end position="297"/>
    </location>
</feature>
<feature type="transmembrane region" description="Helical" evidence="6">
    <location>
        <begin position="897"/>
        <end position="924"/>
    </location>
</feature>
<evidence type="ECO:0000256" key="6">
    <source>
        <dbReference type="SAM" id="Phobius"/>
    </source>
</evidence>
<feature type="transmembrane region" description="Helical" evidence="6">
    <location>
        <begin position="427"/>
        <end position="447"/>
    </location>
</feature>
<dbReference type="Pfam" id="PF02687">
    <property type="entry name" value="FtsX"/>
    <property type="match status" value="1"/>
</dbReference>
<feature type="transmembrane region" description="Helical" evidence="6">
    <location>
        <begin position="485"/>
        <end position="504"/>
    </location>
</feature>
<feature type="transmembrane region" description="Helical" evidence="6">
    <location>
        <begin position="318"/>
        <end position="344"/>
    </location>
</feature>
<evidence type="ECO:0000259" key="8">
    <source>
        <dbReference type="Pfam" id="PF02687"/>
    </source>
</evidence>
<evidence type="ECO:0000313" key="10">
    <source>
        <dbReference type="Proteomes" id="UP001602245"/>
    </source>
</evidence>
<organism evidence="9 10">
    <name type="scientific">Paractinoplanes globisporus</name>
    <dbReference type="NCBI Taxonomy" id="113565"/>
    <lineage>
        <taxon>Bacteria</taxon>
        <taxon>Bacillati</taxon>
        <taxon>Actinomycetota</taxon>
        <taxon>Actinomycetes</taxon>
        <taxon>Micromonosporales</taxon>
        <taxon>Micromonosporaceae</taxon>
        <taxon>Paractinoplanes</taxon>
    </lineage>
</organism>
<dbReference type="Proteomes" id="UP001602245">
    <property type="component" value="Unassembled WGS sequence"/>
</dbReference>
<sequence length="988" mass="101383">MLALVWGAVRSRRAQVLTVLILTALATAVAAAGPWFAAAGSTGAAAADVAAAPAGERTLSIRKISQSKDDPQGVLDQFAANVRGLIPLPSTDPVGGLVVPLIITQAGGTPSMAVAYREDLCEHLRLQGSCPAKPFETAISVNTAQQLGLGPGDRLDLRPAPDAQPLTLRIVATYALDDPAGAYWSNPLFTANGGLDPAFTPIATFRSDRLAGPTVSYDVQVPDRLIRGDDGYDLAGVLRKADRDLGQASLRLVNSTGPLLDTIARDRAAIRQGVLVAVVQVLVLAWFAIGLAGRYTGRDRRGDAALLKLRGNTRGAQLRLAIGQHLVPLVLGSLLGLPLGYALARLLAGPTQSRDALVLSVAAAAAVLVGGFAVLALTEALALRRPVADLLREVTGGRGDWRSGLADVLLLAVAVAAIYQSRADAAGTGLALAAPALVALAVALLVARLFGRIADRGGGAAVRTGRLRLGLTAVQISRRPGSDRVFALVVVAVAVFATAVGGYAGERTARLQRSAAELGATRVLTVQATNRTALLAAVRAADPAGDQAMAVAVDTTSDPPVLAVDSGRLAAVARWRPEYGPLGALPAADGPAPLPRITGHRLAVRVGYAGKAPARLTLMLQHEGTGAPVPVRFGRVGAGEHTLEAPVSGCTEPPGCRILRWELAGPPGTALRIRDLEQLDPAAAILDPSRLGDVARWRSGTAGAALDLAATGDGLTLAVDADPGAKQVGTAAYAVDTDLPLPVVLAGPAPPQWQFGEPALLAFGGEPTPVRVVASGTALPVLGRRGVLADLDATRRVIGDSTPPGQFQVWLAPGARPGIAGALTRAGLTIGADETIDDRAGRLDEQAPAVVTRFSLLAGVVVLLIAAAALAVAGAVDRRSWLDQLRALRVQGLPSRVAVLTAYAGMVSLLLLALLSGLVAAVLARPTARITVPAFTDGWDVLPLPGALGASALGLAGLIALLVLGLTGWLAVLPLTRRLRRDARGTGR</sequence>
<protein>
    <submittedName>
        <fullName evidence="9">FtsX-like permease family protein</fullName>
    </submittedName>
</protein>
<keyword evidence="5 6" id="KW-0472">Membrane</keyword>
<evidence type="ECO:0000313" key="9">
    <source>
        <dbReference type="EMBL" id="MFF5294424.1"/>
    </source>
</evidence>